<comment type="caution">
    <text evidence="5">The sequence shown here is derived from an EMBL/GenBank/DDBJ whole genome shotgun (WGS) entry which is preliminary data.</text>
</comment>
<dbReference type="GO" id="GO:0060003">
    <property type="term" value="P:copper ion export"/>
    <property type="evidence" value="ECO:0007669"/>
    <property type="project" value="TreeGrafter"/>
</dbReference>
<dbReference type="Pfam" id="PF25919">
    <property type="entry name" value="BSH_CusB"/>
    <property type="match status" value="1"/>
</dbReference>
<dbReference type="Gene3D" id="2.40.420.20">
    <property type="match status" value="1"/>
</dbReference>
<dbReference type="OrthoDB" id="9814657at2"/>
<dbReference type="Gene3D" id="1.10.287.470">
    <property type="entry name" value="Helix hairpin bin"/>
    <property type="match status" value="1"/>
</dbReference>
<proteinExistence type="inferred from homology"/>
<keyword evidence="2" id="KW-0813">Transport</keyword>
<dbReference type="GO" id="GO:0030313">
    <property type="term" value="C:cell envelope"/>
    <property type="evidence" value="ECO:0007669"/>
    <property type="project" value="TreeGrafter"/>
</dbReference>
<dbReference type="InterPro" id="IPR051909">
    <property type="entry name" value="MFP_Cation_Efflux"/>
</dbReference>
<dbReference type="Gene3D" id="2.40.30.170">
    <property type="match status" value="1"/>
</dbReference>
<accession>A0A5C6RHA7</accession>
<feature type="domain" description="CzcB-like C-terminal circularly permuted SH3-like" evidence="4">
    <location>
        <begin position="308"/>
        <end position="350"/>
    </location>
</feature>
<dbReference type="PROSITE" id="PS51257">
    <property type="entry name" value="PROKAR_LIPOPROTEIN"/>
    <property type="match status" value="1"/>
</dbReference>
<dbReference type="PANTHER" id="PTHR30097:SF4">
    <property type="entry name" value="SLR6042 PROTEIN"/>
    <property type="match status" value="1"/>
</dbReference>
<dbReference type="GO" id="GO:0022857">
    <property type="term" value="F:transmembrane transporter activity"/>
    <property type="evidence" value="ECO:0007669"/>
    <property type="project" value="InterPro"/>
</dbReference>
<dbReference type="SUPFAM" id="SSF111369">
    <property type="entry name" value="HlyD-like secretion proteins"/>
    <property type="match status" value="1"/>
</dbReference>
<dbReference type="Gene3D" id="2.40.50.100">
    <property type="match status" value="1"/>
</dbReference>
<evidence type="ECO:0000256" key="2">
    <source>
        <dbReference type="ARBA" id="ARBA00022448"/>
    </source>
</evidence>
<dbReference type="GO" id="GO:0016020">
    <property type="term" value="C:membrane"/>
    <property type="evidence" value="ECO:0007669"/>
    <property type="project" value="InterPro"/>
</dbReference>
<dbReference type="EMBL" id="VOOR01000067">
    <property type="protein sequence ID" value="TXB61309.1"/>
    <property type="molecule type" value="Genomic_DNA"/>
</dbReference>
<evidence type="ECO:0000259" key="3">
    <source>
        <dbReference type="Pfam" id="PF25919"/>
    </source>
</evidence>
<gene>
    <name evidence="5" type="ORF">FRY97_19805</name>
</gene>
<dbReference type="PANTHER" id="PTHR30097">
    <property type="entry name" value="CATION EFFLUX SYSTEM PROTEIN CUSB"/>
    <property type="match status" value="1"/>
</dbReference>
<evidence type="ECO:0000313" key="6">
    <source>
        <dbReference type="Proteomes" id="UP000321580"/>
    </source>
</evidence>
<dbReference type="Pfam" id="PF25975">
    <property type="entry name" value="CzcB_C"/>
    <property type="match status" value="1"/>
</dbReference>
<dbReference type="GO" id="GO:0015679">
    <property type="term" value="P:plasma membrane copper ion transport"/>
    <property type="evidence" value="ECO:0007669"/>
    <property type="project" value="TreeGrafter"/>
</dbReference>
<feature type="domain" description="CusB-like barrel-sandwich hybrid" evidence="3">
    <location>
        <begin position="79"/>
        <end position="222"/>
    </location>
</feature>
<evidence type="ECO:0000259" key="4">
    <source>
        <dbReference type="Pfam" id="PF25975"/>
    </source>
</evidence>
<evidence type="ECO:0000256" key="1">
    <source>
        <dbReference type="ARBA" id="ARBA00009477"/>
    </source>
</evidence>
<evidence type="ECO:0000313" key="5">
    <source>
        <dbReference type="EMBL" id="TXB61309.1"/>
    </source>
</evidence>
<sequence length="373" mass="40347">MKNVWLLLSFVSLMGCQAEQPAEAGSQETPASNEVGQVILSPEQLASAAVEIGQAEMREIGGYLSCSGMIDVPPASRQSVHSPVAGFVSAINKLPGQRVSRGERLAVVSHPNLVRLQRSWLEARAQLPFLEKDEARKASLAGSDAASRRDYEQALSELQLAQAREKGLRAELKLIGLDVDALAKSGEIQSQISLSAPKSGYLTQVAVQPGQLVQPEDLLFELVDKSHLHLELEVFAKDLHRVKVGQPVVAKVPGTSQEWKGRVHLLGQSVDMAKKTARVHVHFDEVPELALGTFLFAEIQTDRRTVMAVPEQAVVRTGEQAFVFAKNGEGFRKIEVALGQSDNGYLEVSSPELKPSLSLALSGAYYINGSAAE</sequence>
<comment type="similarity">
    <text evidence="1">Belongs to the membrane fusion protein (MFP) (TC 8.A.1) family.</text>
</comment>
<keyword evidence="6" id="KW-1185">Reference proteome</keyword>
<dbReference type="InterPro" id="IPR058649">
    <property type="entry name" value="CzcB_C"/>
</dbReference>
<protein>
    <submittedName>
        <fullName evidence="5">Efflux RND transporter periplasmic adaptor subunit</fullName>
    </submittedName>
</protein>
<dbReference type="AlphaFoldDB" id="A0A5C6RHA7"/>
<dbReference type="Proteomes" id="UP000321580">
    <property type="component" value="Unassembled WGS sequence"/>
</dbReference>
<name>A0A5C6RHA7_9BACT</name>
<dbReference type="NCBIfam" id="TIGR01730">
    <property type="entry name" value="RND_mfp"/>
    <property type="match status" value="1"/>
</dbReference>
<reference evidence="5 6" key="1">
    <citation type="submission" date="2019-08" db="EMBL/GenBank/DDBJ databases">
        <title>Genome of Phaeodactylibacter luteus.</title>
        <authorList>
            <person name="Bowman J.P."/>
        </authorList>
    </citation>
    <scope>NUCLEOTIDE SEQUENCE [LARGE SCALE GENOMIC DNA]</scope>
    <source>
        <strain evidence="5 6">KCTC 42180</strain>
    </source>
</reference>
<organism evidence="5 6">
    <name type="scientific">Phaeodactylibacter luteus</name>
    <dbReference type="NCBI Taxonomy" id="1564516"/>
    <lineage>
        <taxon>Bacteria</taxon>
        <taxon>Pseudomonadati</taxon>
        <taxon>Bacteroidota</taxon>
        <taxon>Saprospiria</taxon>
        <taxon>Saprospirales</taxon>
        <taxon>Haliscomenobacteraceae</taxon>
        <taxon>Phaeodactylibacter</taxon>
    </lineage>
</organism>
<dbReference type="RefSeq" id="WP_147169358.1">
    <property type="nucleotide sequence ID" value="NZ_VOOR01000067.1"/>
</dbReference>
<dbReference type="InterPro" id="IPR006143">
    <property type="entry name" value="RND_pump_MFP"/>
</dbReference>
<dbReference type="InterPro" id="IPR058790">
    <property type="entry name" value="BSH_CusB"/>
</dbReference>